<evidence type="ECO:0000256" key="1">
    <source>
        <dbReference type="ARBA" id="ARBA00023015"/>
    </source>
</evidence>
<dbReference type="RefSeq" id="WP_244386638.1">
    <property type="nucleotide sequence ID" value="NZ_AP025564.1"/>
</dbReference>
<evidence type="ECO:0000256" key="4">
    <source>
        <dbReference type="SAM" id="Phobius"/>
    </source>
</evidence>
<keyword evidence="4" id="KW-1133">Transmembrane helix</keyword>
<dbReference type="EMBL" id="AP025564">
    <property type="protein sequence ID" value="BDE97373.1"/>
    <property type="molecule type" value="Genomic_DNA"/>
</dbReference>
<dbReference type="InterPro" id="IPR000792">
    <property type="entry name" value="Tscrpt_reg_LuxR_C"/>
</dbReference>
<name>A0ABM7WM09_9ACTN</name>
<feature type="transmembrane region" description="Helical" evidence="4">
    <location>
        <begin position="20"/>
        <end position="42"/>
    </location>
</feature>
<evidence type="ECO:0000313" key="7">
    <source>
        <dbReference type="Proteomes" id="UP001320544"/>
    </source>
</evidence>
<proteinExistence type="predicted"/>
<feature type="transmembrane region" description="Helical" evidence="4">
    <location>
        <begin position="362"/>
        <end position="380"/>
    </location>
</feature>
<dbReference type="Pfam" id="PF00196">
    <property type="entry name" value="GerE"/>
    <property type="match status" value="1"/>
</dbReference>
<evidence type="ECO:0000259" key="5">
    <source>
        <dbReference type="PROSITE" id="PS50043"/>
    </source>
</evidence>
<feature type="transmembrane region" description="Helical" evidence="4">
    <location>
        <begin position="325"/>
        <end position="350"/>
    </location>
</feature>
<keyword evidence="1" id="KW-0805">Transcription regulation</keyword>
<dbReference type="InterPro" id="IPR036388">
    <property type="entry name" value="WH-like_DNA-bd_sf"/>
</dbReference>
<dbReference type="PANTHER" id="PTHR44688">
    <property type="entry name" value="DNA-BINDING TRANSCRIPTIONAL ACTIVATOR DEVR_DOSR"/>
    <property type="match status" value="1"/>
</dbReference>
<evidence type="ECO:0000313" key="6">
    <source>
        <dbReference type="EMBL" id="BDE97373.1"/>
    </source>
</evidence>
<keyword evidence="2" id="KW-0238">DNA-binding</keyword>
<dbReference type="SUPFAM" id="SSF46894">
    <property type="entry name" value="C-terminal effector domain of the bipartite response regulators"/>
    <property type="match status" value="1"/>
</dbReference>
<dbReference type="PRINTS" id="PR00038">
    <property type="entry name" value="HTHLUXR"/>
</dbReference>
<dbReference type="InterPro" id="IPR016032">
    <property type="entry name" value="Sig_transdc_resp-reg_C-effctor"/>
</dbReference>
<reference evidence="6 7" key="1">
    <citation type="submission" date="2022-01" db="EMBL/GenBank/DDBJ databases">
        <title>Novel bile acid biosynthetic pathways are enriched in the microbiome of centenarians.</title>
        <authorList>
            <person name="Sato Y."/>
            <person name="Atarashi K."/>
            <person name="Plichta R.D."/>
            <person name="Arai Y."/>
            <person name="Sasajima S."/>
            <person name="Kearney M.S."/>
            <person name="Suda W."/>
            <person name="Takeshita K."/>
            <person name="Sasaki T."/>
            <person name="Okamoto S."/>
            <person name="Skelly N.A."/>
            <person name="Okamura Y."/>
            <person name="Vlamakis H."/>
            <person name="Li Y."/>
            <person name="Tanoue T."/>
            <person name="Takei H."/>
            <person name="Nittono H."/>
            <person name="Narushima S."/>
            <person name="Irie J."/>
            <person name="Itoh H."/>
            <person name="Moriya K."/>
            <person name="Sugiura Y."/>
            <person name="Suematsu M."/>
            <person name="Moritoki N."/>
            <person name="Shibata S."/>
            <person name="Littman R.D."/>
            <person name="Fischbach A.M."/>
            <person name="Uwamino Y."/>
            <person name="Inoue T."/>
            <person name="Honda A."/>
            <person name="Hattori M."/>
            <person name="Murai T."/>
            <person name="Xavier J.R."/>
            <person name="Hirose N."/>
            <person name="Honda K."/>
        </authorList>
    </citation>
    <scope>NUCLEOTIDE SEQUENCE [LARGE SCALE GENOMIC DNA]</scope>
    <source>
        <strain evidence="6 7">CE91-St30</strain>
    </source>
</reference>
<dbReference type="CDD" id="cd06170">
    <property type="entry name" value="LuxR_C_like"/>
    <property type="match status" value="1"/>
</dbReference>
<dbReference type="Gene3D" id="1.10.10.10">
    <property type="entry name" value="Winged helix-like DNA-binding domain superfamily/Winged helix DNA-binding domain"/>
    <property type="match status" value="1"/>
</dbReference>
<feature type="domain" description="HTH luxR-type" evidence="5">
    <location>
        <begin position="407"/>
        <end position="472"/>
    </location>
</feature>
<gene>
    <name evidence="6" type="ORF">CE91St30_27060</name>
</gene>
<feature type="transmembrane region" description="Helical" evidence="4">
    <location>
        <begin position="293"/>
        <end position="313"/>
    </location>
</feature>
<evidence type="ECO:0000256" key="3">
    <source>
        <dbReference type="ARBA" id="ARBA00023163"/>
    </source>
</evidence>
<feature type="transmembrane region" description="Helical" evidence="4">
    <location>
        <begin position="81"/>
        <end position="103"/>
    </location>
</feature>
<evidence type="ECO:0000256" key="2">
    <source>
        <dbReference type="ARBA" id="ARBA00023125"/>
    </source>
</evidence>
<dbReference type="PANTHER" id="PTHR44688:SF16">
    <property type="entry name" value="DNA-BINDING TRANSCRIPTIONAL ACTIVATOR DEVR_DOSR"/>
    <property type="match status" value="1"/>
</dbReference>
<protein>
    <recommendedName>
        <fullName evidence="5">HTH luxR-type domain-containing protein</fullName>
    </recommendedName>
</protein>
<feature type="transmembrane region" description="Helical" evidence="4">
    <location>
        <begin position="267"/>
        <end position="287"/>
    </location>
</feature>
<accession>A0ABM7WM09</accession>
<organism evidence="6 7">
    <name type="scientific">Raoultibacter timonensis</name>
    <dbReference type="NCBI Taxonomy" id="1907662"/>
    <lineage>
        <taxon>Bacteria</taxon>
        <taxon>Bacillati</taxon>
        <taxon>Actinomycetota</taxon>
        <taxon>Coriobacteriia</taxon>
        <taxon>Eggerthellales</taxon>
        <taxon>Eggerthellaceae</taxon>
        <taxon>Raoultibacter</taxon>
    </lineage>
</organism>
<feature type="transmembrane region" description="Helical" evidence="4">
    <location>
        <begin position="109"/>
        <end position="131"/>
    </location>
</feature>
<keyword evidence="7" id="KW-1185">Reference proteome</keyword>
<dbReference type="PROSITE" id="PS50043">
    <property type="entry name" value="HTH_LUXR_2"/>
    <property type="match status" value="1"/>
</dbReference>
<feature type="transmembrane region" description="Helical" evidence="4">
    <location>
        <begin position="143"/>
        <end position="161"/>
    </location>
</feature>
<feature type="transmembrane region" description="Helical" evidence="4">
    <location>
        <begin position="239"/>
        <end position="260"/>
    </location>
</feature>
<sequence>MGKQSREASESGGRISFRLFGFSFWQAWWVLAMCSDIILPGRSMSATLFNPFFCITILTTASYLLVVVLSRRFGPFSSRKVFYVLAGGLATVGSLGLSSFTLVSYPGDFFPLFIACAAVFSAGNALLLIMWGELWSTLATGRVGRYLYASYAFAFVLYFAVIALPHAVASFTTCLFPIVSTVILRLSQREPKRSPSQVDFEVESFSPLKIAVAVVSLGAVHGFVQRYLNVSGTVPDTTIQSSLVIAGAAILLLVVYMVVVQPAAEPFALYKPILPSFAIGLILLAILPSEYAFVGNGLMLLAIYSVDMLVMLVSTDIAFRTRKPVALCFGLALFGMRLGTTIASASVYALTISSTLTADTSFIAYSVCAMIVVAVGSLVFTQVDLMKLYRPQPMEHTGEGVAANCKRISEACGLTPRESEVLGLLAAGRSGPYISGELCIAESTVKHHISSIYRKIGVYDRQSLMDVVLQGIAGKGAL</sequence>
<keyword evidence="3" id="KW-0804">Transcription</keyword>
<keyword evidence="4" id="KW-0472">Membrane</keyword>
<feature type="transmembrane region" description="Helical" evidence="4">
    <location>
        <begin position="48"/>
        <end position="69"/>
    </location>
</feature>
<keyword evidence="4" id="KW-0812">Transmembrane</keyword>
<dbReference type="Proteomes" id="UP001320544">
    <property type="component" value="Chromosome"/>
</dbReference>
<dbReference type="SMART" id="SM00421">
    <property type="entry name" value="HTH_LUXR"/>
    <property type="match status" value="1"/>
</dbReference>